<dbReference type="GO" id="GO:0000287">
    <property type="term" value="F:magnesium ion binding"/>
    <property type="evidence" value="ECO:0007669"/>
    <property type="project" value="TreeGrafter"/>
</dbReference>
<dbReference type="PANTHER" id="PTHR10000:SF8">
    <property type="entry name" value="HAD SUPERFAMILY HYDROLASE-LIKE, TYPE 3"/>
    <property type="match status" value="1"/>
</dbReference>
<dbReference type="InterPro" id="IPR023214">
    <property type="entry name" value="HAD_sf"/>
</dbReference>
<dbReference type="Proteomes" id="UP000019229">
    <property type="component" value="Chromosome"/>
</dbReference>
<organism evidence="2 3">
    <name type="scientific">Mesomycoplasma bovoculi M165/69</name>
    <dbReference type="NCBI Taxonomy" id="743966"/>
    <lineage>
        <taxon>Bacteria</taxon>
        <taxon>Bacillati</taxon>
        <taxon>Mycoplasmatota</taxon>
        <taxon>Mycoplasmoidales</taxon>
        <taxon>Metamycoplasmataceae</taxon>
        <taxon>Mesomycoplasma</taxon>
    </lineage>
</organism>
<dbReference type="EMBL" id="CP007154">
    <property type="protein sequence ID" value="AHH45371.1"/>
    <property type="molecule type" value="Genomic_DNA"/>
</dbReference>
<dbReference type="SUPFAM" id="SSF56784">
    <property type="entry name" value="HAD-like"/>
    <property type="match status" value="1"/>
</dbReference>
<keyword evidence="3" id="KW-1185">Reference proteome</keyword>
<dbReference type="PANTHER" id="PTHR10000">
    <property type="entry name" value="PHOSPHOSERINE PHOSPHATASE"/>
    <property type="match status" value="1"/>
</dbReference>
<dbReference type="HOGENOM" id="CLU_616514_0_0_14"/>
<evidence type="ECO:0000313" key="2">
    <source>
        <dbReference type="EMBL" id="AHH45371.1"/>
    </source>
</evidence>
<evidence type="ECO:0000313" key="3">
    <source>
        <dbReference type="Proteomes" id="UP000019229"/>
    </source>
</evidence>
<dbReference type="Gene3D" id="3.40.50.1000">
    <property type="entry name" value="HAD superfamily/HAD-like"/>
    <property type="match status" value="1"/>
</dbReference>
<evidence type="ECO:0000256" key="1">
    <source>
        <dbReference type="ARBA" id="ARBA00001946"/>
    </source>
</evidence>
<dbReference type="InterPro" id="IPR027417">
    <property type="entry name" value="P-loop_NTPase"/>
</dbReference>
<dbReference type="GO" id="GO:0005829">
    <property type="term" value="C:cytosol"/>
    <property type="evidence" value="ECO:0007669"/>
    <property type="project" value="TreeGrafter"/>
</dbReference>
<dbReference type="STRING" id="743966.MYB_01815"/>
<comment type="cofactor">
    <cofactor evidence="1">
        <name>Mg(2+)</name>
        <dbReference type="ChEBI" id="CHEBI:18420"/>
    </cofactor>
</comment>
<proteinExistence type="predicted"/>
<dbReference type="KEGG" id="mbc:MYB_01815"/>
<dbReference type="eggNOG" id="COG0561">
    <property type="taxonomic scope" value="Bacteria"/>
</dbReference>
<dbReference type="Gene3D" id="3.30.1240.10">
    <property type="match status" value="1"/>
</dbReference>
<dbReference type="InterPro" id="IPR006379">
    <property type="entry name" value="HAD-SF_hydro_IIB"/>
</dbReference>
<dbReference type="GO" id="GO:0016791">
    <property type="term" value="F:phosphatase activity"/>
    <property type="evidence" value="ECO:0007669"/>
    <property type="project" value="TreeGrafter"/>
</dbReference>
<dbReference type="Gene3D" id="3.40.50.300">
    <property type="entry name" value="P-loop containing nucleotide triphosphate hydrolases"/>
    <property type="match status" value="1"/>
</dbReference>
<name>W5UTC0_9BACT</name>
<accession>W5UTC0</accession>
<dbReference type="InterPro" id="IPR036412">
    <property type="entry name" value="HAD-like_sf"/>
</dbReference>
<dbReference type="OrthoDB" id="399923at2"/>
<sequence length="444" mass="50386">MKYKITFIDLDGTLLDLGYGVKSVVSNANIRAVRKLSNSSIIVISTGRKMSKKIQSIGKKIKAKYYICQNGGTIFDSNFKLIKHNTISKTIVEQITEIAFENKATIAFDDKTIYGKGSWKHIFSLFSEFRPKSSKKIQILDVEKILVICHSRKKILHIKKILKTHFLNNLNISWIGKGFALEITDKNASKGLAAQFIAEKEQVSLKQTVHIGDSMNDATCKGIVGNLIAMKSGSKRLKNIADTIGFGKHRGVAKTIEQFILKKPSIAIIGKYASGKTTFLKEVEKYGYSVLYTDEFFKNSYLVGQLGYNVIKQIDPNLVTKEGVNKDKLRVFITQSELNRNLIESKVYEILENYLSQNHFDFVEIPNIDSPNANFRKFFSKVILISTSEEQRVINIGKKNVENLAAKLNNSLNKKEIANFDVEIKNEEWKKDGFFLTFFQNIFN</sequence>
<dbReference type="SUPFAM" id="SSF52540">
    <property type="entry name" value="P-loop containing nucleoside triphosphate hydrolases"/>
    <property type="match status" value="1"/>
</dbReference>
<dbReference type="Pfam" id="PF08282">
    <property type="entry name" value="Hydrolase_3"/>
    <property type="match status" value="1"/>
</dbReference>
<dbReference type="PATRIC" id="fig|743966.3.peg.367"/>
<dbReference type="RefSeq" id="WP_022935460.1">
    <property type="nucleotide sequence ID" value="NZ_CP007154.1"/>
</dbReference>
<gene>
    <name evidence="2" type="ORF">MYB_01815</name>
</gene>
<reference evidence="2 3" key="1">
    <citation type="journal article" date="2014" name="Genome Announc.">
        <title>Complete Genome Sequence of Mycoplasma bovoculi Strain M165/69T (ATCC 29104).</title>
        <authorList>
            <person name="Calcutt M.J."/>
            <person name="Foecking M.F."/>
        </authorList>
    </citation>
    <scope>NUCLEOTIDE SEQUENCE [LARGE SCALE GENOMIC DNA]</scope>
    <source>
        <strain evidence="2">M165/69</strain>
    </source>
</reference>
<dbReference type="NCBIfam" id="TIGR01484">
    <property type="entry name" value="HAD-SF-IIB"/>
    <property type="match status" value="1"/>
</dbReference>
<dbReference type="AlphaFoldDB" id="W5UTC0"/>
<protein>
    <submittedName>
        <fullName evidence="2">Uncharacterized protein</fullName>
    </submittedName>
</protein>